<evidence type="ECO:0000256" key="1">
    <source>
        <dbReference type="SAM" id="Phobius"/>
    </source>
</evidence>
<gene>
    <name evidence="2" type="ORF">J2Z66_000536</name>
</gene>
<sequence>MIWLWVVGIVLFAVIVILCFSYISGNIFFSREKDNDEIVVEIQALFGLLHYRYVVPMIKFKGFAEGIQVKSKLVNENTSAPLSETKERITQDKIIRFYHTAKILLQNAVHLYEWLKRSLSHVQCMKLTWSTHVGLEDAPETAITTGAVWAMKSSLLGFIMPYVQIKCRPLIEVVPEYNRMQFTTVFSCAVRVRFFYAMLAAVQLLYRILKVKGGLRTWYRIMMNRKVKLFS</sequence>
<keyword evidence="1" id="KW-0812">Transmembrane</keyword>
<dbReference type="EMBL" id="JAGGLB010000002">
    <property type="protein sequence ID" value="MBP1988941.1"/>
    <property type="molecule type" value="Genomic_DNA"/>
</dbReference>
<dbReference type="Pfam" id="PF11167">
    <property type="entry name" value="DUF2953"/>
    <property type="match status" value="1"/>
</dbReference>
<evidence type="ECO:0000313" key="2">
    <source>
        <dbReference type="EMBL" id="MBP1988941.1"/>
    </source>
</evidence>
<protein>
    <submittedName>
        <fullName evidence="2">Thiamine transporter ThiT</fullName>
    </submittedName>
</protein>
<dbReference type="RefSeq" id="WP_209969686.1">
    <property type="nucleotide sequence ID" value="NZ_JAGGLB010000002.1"/>
</dbReference>
<dbReference type="InterPro" id="IPR021338">
    <property type="entry name" value="DUF2953"/>
</dbReference>
<keyword evidence="3" id="KW-1185">Reference proteome</keyword>
<reference evidence="2 3" key="1">
    <citation type="submission" date="2021-03" db="EMBL/GenBank/DDBJ databases">
        <title>Genomic Encyclopedia of Type Strains, Phase IV (KMG-IV): sequencing the most valuable type-strain genomes for metagenomic binning, comparative biology and taxonomic classification.</title>
        <authorList>
            <person name="Goeker M."/>
        </authorList>
    </citation>
    <scope>NUCLEOTIDE SEQUENCE [LARGE SCALE GENOMIC DNA]</scope>
    <source>
        <strain evidence="2 3">DSM 26048</strain>
    </source>
</reference>
<organism evidence="2 3">
    <name type="scientific">Paenibacillus eucommiae</name>
    <dbReference type="NCBI Taxonomy" id="1355755"/>
    <lineage>
        <taxon>Bacteria</taxon>
        <taxon>Bacillati</taxon>
        <taxon>Bacillota</taxon>
        <taxon>Bacilli</taxon>
        <taxon>Bacillales</taxon>
        <taxon>Paenibacillaceae</taxon>
        <taxon>Paenibacillus</taxon>
    </lineage>
</organism>
<keyword evidence="1" id="KW-1133">Transmembrane helix</keyword>
<name>A0ABS4IMZ8_9BACL</name>
<dbReference type="Proteomes" id="UP001519287">
    <property type="component" value="Unassembled WGS sequence"/>
</dbReference>
<comment type="caution">
    <text evidence="2">The sequence shown here is derived from an EMBL/GenBank/DDBJ whole genome shotgun (WGS) entry which is preliminary data.</text>
</comment>
<keyword evidence="1" id="KW-0472">Membrane</keyword>
<evidence type="ECO:0000313" key="3">
    <source>
        <dbReference type="Proteomes" id="UP001519287"/>
    </source>
</evidence>
<proteinExistence type="predicted"/>
<feature type="transmembrane region" description="Helical" evidence="1">
    <location>
        <begin position="6"/>
        <end position="29"/>
    </location>
</feature>
<accession>A0ABS4IMZ8</accession>